<keyword evidence="4 6" id="KW-0067">ATP-binding</keyword>
<dbReference type="SMART" id="SM00382">
    <property type="entry name" value="AAA"/>
    <property type="match status" value="2"/>
</dbReference>
<dbReference type="PROSITE" id="PS00211">
    <property type="entry name" value="ABC_TRANSPORTER_1"/>
    <property type="match status" value="1"/>
</dbReference>
<dbReference type="PROSITE" id="PS50893">
    <property type="entry name" value="ABC_TRANSPORTER_2"/>
    <property type="match status" value="2"/>
</dbReference>
<dbReference type="Pfam" id="PF00005">
    <property type="entry name" value="ABC_tran"/>
    <property type="match status" value="2"/>
</dbReference>
<dbReference type="HOGENOM" id="CLU_000604_92_3_9"/>
<dbReference type="InterPro" id="IPR003439">
    <property type="entry name" value="ABC_transporter-like_ATP-bd"/>
</dbReference>
<dbReference type="InterPro" id="IPR027417">
    <property type="entry name" value="P-loop_NTPase"/>
</dbReference>
<dbReference type="CDD" id="cd03215">
    <property type="entry name" value="ABC_Carb_Monos_II"/>
    <property type="match status" value="1"/>
</dbReference>
<sequence length="500" mass="54793">MIELAQITKRFGATQALKNGQLHIEAGDIHALLGANGAGKSTLIKILAGVYSYDEGSFKIDGQTIRFASPKEAQQAGIFTVYQEVDTALIPSLTVAENIVITTENFWVKRHKMRQQAKEALALLQSTIDVNSLVSELTLAEKQVVLLARALTQKARLIIVDEPTAPLSSTEAKQLFAVMRKLQAQGVAFIFITHRLHEVFEISTKVTVMRDGSHIMSAATKDVTEHRIIEAMLGKSLQATKYLATSAPTTVVAKLEHISDGNKVKDSSLTLYKEEVLGVFGLVGAGKTELAKVWFGERKLAQGKFGYPTIEKNFTHPAEAIKAGVVLIPEERRKEGLFIEESVCTNLTFPSLHKFSVGLFIKKAREVAQSRKVIQQLGIKVANPHTPVHYLSGGNQQKVVIGKWLAQQAMIYLFDEPTKGVDIGAKEDIYQTVRQLAEQGKGVVYFSSESSEMLTVCDRIAVMYDGRIVAELTNAEATEQLLLYYASGGTVDEASATLSL</sequence>
<keyword evidence="2" id="KW-0677">Repeat</keyword>
<dbReference type="PATRIC" id="fig|1461583.4.peg.1100"/>
<dbReference type="GO" id="GO:0005524">
    <property type="term" value="F:ATP binding"/>
    <property type="evidence" value="ECO:0007669"/>
    <property type="project" value="UniProtKB-KW"/>
</dbReference>
<evidence type="ECO:0000259" key="5">
    <source>
        <dbReference type="PROSITE" id="PS50893"/>
    </source>
</evidence>
<evidence type="ECO:0000256" key="3">
    <source>
        <dbReference type="ARBA" id="ARBA00022741"/>
    </source>
</evidence>
<keyword evidence="1" id="KW-0813">Transport</keyword>
<proteinExistence type="predicted"/>
<dbReference type="PANTHER" id="PTHR43790">
    <property type="entry name" value="CARBOHYDRATE TRANSPORT ATP-BINDING PROTEIN MG119-RELATED"/>
    <property type="match status" value="1"/>
</dbReference>
<dbReference type="InterPro" id="IPR050107">
    <property type="entry name" value="ABC_carbohydrate_import_ATPase"/>
</dbReference>
<evidence type="ECO:0000256" key="1">
    <source>
        <dbReference type="ARBA" id="ARBA00022448"/>
    </source>
</evidence>
<gene>
    <name evidence="6" type="primary">rbsA</name>
    <name evidence="6" type="ORF">BN1050_01139</name>
</gene>
<feature type="domain" description="ABC transporter" evidence="5">
    <location>
        <begin position="247"/>
        <end position="490"/>
    </location>
</feature>
<dbReference type="SUPFAM" id="SSF52540">
    <property type="entry name" value="P-loop containing nucleoside triphosphate hydrolases"/>
    <property type="match status" value="2"/>
</dbReference>
<evidence type="ECO:0000256" key="2">
    <source>
        <dbReference type="ARBA" id="ARBA00022737"/>
    </source>
</evidence>
<dbReference type="InterPro" id="IPR017871">
    <property type="entry name" value="ABC_transporter-like_CS"/>
</dbReference>
<dbReference type="Gene3D" id="3.40.50.300">
    <property type="entry name" value="P-loop containing nucleotide triphosphate hydrolases"/>
    <property type="match status" value="2"/>
</dbReference>
<dbReference type="AlphaFoldDB" id="A0A078M3J2"/>
<evidence type="ECO:0000256" key="4">
    <source>
        <dbReference type="ARBA" id="ARBA00022840"/>
    </source>
</evidence>
<name>A0A078M3J2_9BACL</name>
<dbReference type="InterPro" id="IPR003593">
    <property type="entry name" value="AAA+_ATPase"/>
</dbReference>
<evidence type="ECO:0000313" key="6">
    <source>
        <dbReference type="EMBL" id="CEA02123.1"/>
    </source>
</evidence>
<reference evidence="6" key="1">
    <citation type="submission" date="2014-07" db="EMBL/GenBank/DDBJ databases">
        <authorList>
            <person name="Urmite Genomes Urmite Genomes"/>
        </authorList>
    </citation>
    <scope>NUCLEOTIDE SEQUENCE</scope>
    <source>
        <strain evidence="6">13S34_air</strain>
    </source>
</reference>
<dbReference type="GO" id="GO:0016887">
    <property type="term" value="F:ATP hydrolysis activity"/>
    <property type="evidence" value="ECO:0007669"/>
    <property type="project" value="InterPro"/>
</dbReference>
<accession>A0A078M3J2</accession>
<protein>
    <submittedName>
        <fullName evidence="6">Ribose import ATP-binding protein RbsA</fullName>
    </submittedName>
</protein>
<dbReference type="CDD" id="cd03216">
    <property type="entry name" value="ABC_Carb_Monos_I"/>
    <property type="match status" value="1"/>
</dbReference>
<dbReference type="EMBL" id="LN483074">
    <property type="protein sequence ID" value="CEA02123.1"/>
    <property type="molecule type" value="Genomic_DNA"/>
</dbReference>
<keyword evidence="3" id="KW-0547">Nucleotide-binding</keyword>
<dbReference type="PANTHER" id="PTHR43790:SF9">
    <property type="entry name" value="GALACTOFURANOSE TRANSPORTER ATP-BINDING PROTEIN YTFR"/>
    <property type="match status" value="1"/>
</dbReference>
<organism evidence="6">
    <name type="scientific">Metalysinibacillus saudimassiliensis</name>
    <dbReference type="NCBI Taxonomy" id="1461583"/>
    <lineage>
        <taxon>Bacteria</taxon>
        <taxon>Bacillati</taxon>
        <taxon>Bacillota</taxon>
        <taxon>Bacilli</taxon>
        <taxon>Bacillales</taxon>
        <taxon>Caryophanaceae</taxon>
        <taxon>Metalysinibacillus</taxon>
    </lineage>
</organism>
<feature type="domain" description="ABC transporter" evidence="5">
    <location>
        <begin position="2"/>
        <end position="236"/>
    </location>
</feature>